<protein>
    <submittedName>
        <fullName evidence="4">LuxR C-terminal-related transcriptional regulator</fullName>
    </submittedName>
</protein>
<dbReference type="Pfam" id="PF00196">
    <property type="entry name" value="GerE"/>
    <property type="match status" value="1"/>
</dbReference>
<dbReference type="SMART" id="SM00028">
    <property type="entry name" value="TPR"/>
    <property type="match status" value="3"/>
</dbReference>
<dbReference type="Proteomes" id="UP001597402">
    <property type="component" value="Unassembled WGS sequence"/>
</dbReference>
<comment type="caution">
    <text evidence="4">The sequence shown here is derived from an EMBL/GenBank/DDBJ whole genome shotgun (WGS) entry which is preliminary data.</text>
</comment>
<dbReference type="Gene3D" id="1.10.10.10">
    <property type="entry name" value="Winged helix-like DNA-binding domain superfamily/Winged helix DNA-binding domain"/>
    <property type="match status" value="1"/>
</dbReference>
<dbReference type="InterPro" id="IPR036388">
    <property type="entry name" value="WH-like_DNA-bd_sf"/>
</dbReference>
<feature type="domain" description="HTH luxR-type" evidence="3">
    <location>
        <begin position="902"/>
        <end position="967"/>
    </location>
</feature>
<evidence type="ECO:0000313" key="4">
    <source>
        <dbReference type="EMBL" id="MFD2091721.1"/>
    </source>
</evidence>
<dbReference type="CDD" id="cd06170">
    <property type="entry name" value="LuxR_C_like"/>
    <property type="match status" value="1"/>
</dbReference>
<keyword evidence="2" id="KW-0067">ATP-binding</keyword>
<sequence length="968" mass="103718">MRARLVLDAVWLHRSTPGRALRFRNGRKYLDGLFPERHDDRVVGTAGVPYVGRVHHRAAVAAAFAEPGHIVLICGEAGVGKSSLVAAARADAVAEVLEGSCLQLAGQPLPLAALEQIFFSRGGWPETADGAEQQSAEQRLRAIRLWADALAPVGSQTLTTVVIDDLHWADETTCDFLVYLAATAARRRLSLVLTLRNDETPKVGRVQQAVGELARLPGAVNVELQRLDRQECAELVRALTGATDVDVDTWYERSQGNPYLLGELVKDPGARRVKDVLLSRVYSLGPDAAQLVRLAAVFGLWVADAQLHAASVLPPDRYTAAVHEAIDVGVFVNEGADYAFRHSLMCEAVLSQLLPIERRMLHERAARAMAEDPADDMVTAVAVSVHWEAAGVPDQAAAWSLRAARKARDRNAYAEAWGHYQRALQFGRSSGDASQDLDLALEAAGAARLAGDPAAAVEVLEKALQDRTVPAEQRAIALERLGCFLWEAGQTGRSQAAYAEAAETLGPEVTSCHAQVWGAMGRAAFIMAEFDAAIRLSERAVAAARQHGTPAVLADALTTRGAAGALIGDTTALDVLREGVRLARDVHDGAVLCRSYANLMVVYEFTGRPAEACAAALEGLALLPEYGLELAVGAALACNAVNLLRRRGYYERCEAVLAELLDGHVIQGQGLHLHLERAELLLAMGRPAAARASLEAAAALRDVDEPAVVAAIASAEAQLLAQEGDPEGCYRTVDEALRRLAGTQDRHFRTELAGIGLRNEADRSGPVPGRADPAAAARINRLAAAIDDREPDPDGDVTLAADHRTARNELGRLRGTADADDWAAAVRLWRAADRPREEAYCLLRQAECHATARHRDKAAAAAAEARAIADRLGAAPVLAEIDAFVARTRLPAVPAPSPRAVPEDRPFGLTEREFEVLALLGTGATNRQIARKLFISERTVGVHVSRVLHKLQVTNRAQAAAVAAKVAR</sequence>
<accession>A0ABW4XAC0</accession>
<dbReference type="PANTHER" id="PTHR16305:SF35">
    <property type="entry name" value="TRANSCRIPTIONAL ACTIVATOR DOMAIN"/>
    <property type="match status" value="1"/>
</dbReference>
<dbReference type="PROSITE" id="PS50043">
    <property type="entry name" value="HTH_LUXR_2"/>
    <property type="match status" value="1"/>
</dbReference>
<organism evidence="4 5">
    <name type="scientific">Blastococcus deserti</name>
    <dbReference type="NCBI Taxonomy" id="2259033"/>
    <lineage>
        <taxon>Bacteria</taxon>
        <taxon>Bacillati</taxon>
        <taxon>Actinomycetota</taxon>
        <taxon>Actinomycetes</taxon>
        <taxon>Geodermatophilales</taxon>
        <taxon>Geodermatophilaceae</taxon>
        <taxon>Blastococcus</taxon>
    </lineage>
</organism>
<dbReference type="PRINTS" id="PR00038">
    <property type="entry name" value="HTHLUXR"/>
</dbReference>
<dbReference type="InterPro" id="IPR000792">
    <property type="entry name" value="Tscrpt_reg_LuxR_C"/>
</dbReference>
<evidence type="ECO:0000259" key="3">
    <source>
        <dbReference type="PROSITE" id="PS50043"/>
    </source>
</evidence>
<dbReference type="SUPFAM" id="SSF52540">
    <property type="entry name" value="P-loop containing nucleoside triphosphate hydrolases"/>
    <property type="match status" value="1"/>
</dbReference>
<dbReference type="InterPro" id="IPR019734">
    <property type="entry name" value="TPR_rpt"/>
</dbReference>
<dbReference type="EMBL" id="JBHUHP010000009">
    <property type="protein sequence ID" value="MFD2091721.1"/>
    <property type="molecule type" value="Genomic_DNA"/>
</dbReference>
<dbReference type="SUPFAM" id="SSF46894">
    <property type="entry name" value="C-terminal effector domain of the bipartite response regulators"/>
    <property type="match status" value="1"/>
</dbReference>
<dbReference type="SUPFAM" id="SSF48452">
    <property type="entry name" value="TPR-like"/>
    <property type="match status" value="1"/>
</dbReference>
<gene>
    <name evidence="4" type="ORF">ACFSHS_09060</name>
</gene>
<dbReference type="PROSITE" id="PS00622">
    <property type="entry name" value="HTH_LUXR_1"/>
    <property type="match status" value="1"/>
</dbReference>
<evidence type="ECO:0000313" key="5">
    <source>
        <dbReference type="Proteomes" id="UP001597402"/>
    </source>
</evidence>
<dbReference type="PANTHER" id="PTHR16305">
    <property type="entry name" value="TESTICULAR SOLUBLE ADENYLYL CYCLASE"/>
    <property type="match status" value="1"/>
</dbReference>
<dbReference type="InterPro" id="IPR016032">
    <property type="entry name" value="Sig_transdc_resp-reg_C-effctor"/>
</dbReference>
<dbReference type="SMART" id="SM00421">
    <property type="entry name" value="HTH_LUXR"/>
    <property type="match status" value="1"/>
</dbReference>
<dbReference type="Pfam" id="PF13191">
    <property type="entry name" value="AAA_16"/>
    <property type="match status" value="1"/>
</dbReference>
<dbReference type="InterPro" id="IPR011990">
    <property type="entry name" value="TPR-like_helical_dom_sf"/>
</dbReference>
<dbReference type="Gene3D" id="1.25.40.10">
    <property type="entry name" value="Tetratricopeptide repeat domain"/>
    <property type="match status" value="2"/>
</dbReference>
<dbReference type="InterPro" id="IPR041664">
    <property type="entry name" value="AAA_16"/>
</dbReference>
<evidence type="ECO:0000256" key="2">
    <source>
        <dbReference type="ARBA" id="ARBA00022840"/>
    </source>
</evidence>
<keyword evidence="5" id="KW-1185">Reference proteome</keyword>
<evidence type="ECO:0000256" key="1">
    <source>
        <dbReference type="ARBA" id="ARBA00022741"/>
    </source>
</evidence>
<dbReference type="InterPro" id="IPR027417">
    <property type="entry name" value="P-loop_NTPase"/>
</dbReference>
<name>A0ABW4XAC0_9ACTN</name>
<proteinExistence type="predicted"/>
<reference evidence="5" key="1">
    <citation type="journal article" date="2019" name="Int. J. Syst. Evol. Microbiol.">
        <title>The Global Catalogue of Microorganisms (GCM) 10K type strain sequencing project: providing services to taxonomists for standard genome sequencing and annotation.</title>
        <authorList>
            <consortium name="The Broad Institute Genomics Platform"/>
            <consortium name="The Broad Institute Genome Sequencing Center for Infectious Disease"/>
            <person name="Wu L."/>
            <person name="Ma J."/>
        </authorList>
    </citation>
    <scope>NUCLEOTIDE SEQUENCE [LARGE SCALE GENOMIC DNA]</scope>
    <source>
        <strain evidence="5">JCM 3338</strain>
    </source>
</reference>
<keyword evidence="1" id="KW-0547">Nucleotide-binding</keyword>